<dbReference type="Gene3D" id="3.40.50.150">
    <property type="entry name" value="Vaccinia Virus protein VP39"/>
    <property type="match status" value="1"/>
</dbReference>
<dbReference type="GO" id="GO:0032259">
    <property type="term" value="P:methylation"/>
    <property type="evidence" value="ECO:0007669"/>
    <property type="project" value="UniProtKB-KW"/>
</dbReference>
<comment type="caution">
    <text evidence="3">The sequence shown here is derived from an EMBL/GenBank/DDBJ whole genome shotgun (WGS) entry which is preliminary data.</text>
</comment>
<organism evidence="3 4">
    <name type="scientific">Methanococcoides seepicolus</name>
    <dbReference type="NCBI Taxonomy" id="2828780"/>
    <lineage>
        <taxon>Archaea</taxon>
        <taxon>Methanobacteriati</taxon>
        <taxon>Methanobacteriota</taxon>
        <taxon>Stenosarchaea group</taxon>
        <taxon>Methanomicrobia</taxon>
        <taxon>Methanosarcinales</taxon>
        <taxon>Methanosarcinaceae</taxon>
        <taxon>Methanococcoides</taxon>
    </lineage>
</organism>
<dbReference type="PANTHER" id="PTHR44068:SF1">
    <property type="entry name" value="HYPOTHETICAL LOC100005854"/>
    <property type="match status" value="1"/>
</dbReference>
<dbReference type="PANTHER" id="PTHR44068">
    <property type="entry name" value="ZGC:194242"/>
    <property type="match status" value="1"/>
</dbReference>
<dbReference type="SUPFAM" id="SSF53335">
    <property type="entry name" value="S-adenosyl-L-methionine-dependent methyltransferases"/>
    <property type="match status" value="1"/>
</dbReference>
<dbReference type="InterPro" id="IPR025714">
    <property type="entry name" value="Methyltranfer_dom"/>
</dbReference>
<sequence>MNVKETVRMHSRPTGEEGKEIGLEMNEHHFKLWGWGLNHVSVEPDSSILDVGCGGGRTVSILAELAEKGKIYGIDHSQDMVDLATEYNSKEVDLGRVTIMESSVSELPFPYDKFDLVTAFETCYFWPDLEEGLREIKRVLKKGGTLLIVNEMYDHELFTERNSPYNTAKGMNIYSAEEYRKALTSAGFLAIEIDEVPEDNWITVVAKK</sequence>
<evidence type="ECO:0000256" key="1">
    <source>
        <dbReference type="ARBA" id="ARBA00022679"/>
    </source>
</evidence>
<dbReference type="EMBL" id="JAGSOI010000008">
    <property type="protein sequence ID" value="MCM1986087.1"/>
    <property type="molecule type" value="Genomic_DNA"/>
</dbReference>
<feature type="domain" description="Methyltransferase" evidence="2">
    <location>
        <begin position="45"/>
        <end position="158"/>
    </location>
</feature>
<dbReference type="InterPro" id="IPR029063">
    <property type="entry name" value="SAM-dependent_MTases_sf"/>
</dbReference>
<dbReference type="InterPro" id="IPR050447">
    <property type="entry name" value="Erg6_SMT_methyltransf"/>
</dbReference>
<protein>
    <submittedName>
        <fullName evidence="3">Class I SAM-dependent methyltransferase</fullName>
    </submittedName>
</protein>
<dbReference type="GO" id="GO:0016126">
    <property type="term" value="P:sterol biosynthetic process"/>
    <property type="evidence" value="ECO:0007669"/>
    <property type="project" value="TreeGrafter"/>
</dbReference>
<keyword evidence="3" id="KW-0489">Methyltransferase</keyword>
<reference evidence="3" key="1">
    <citation type="journal article" date="2021" name="mSystems">
        <title>Bacteria and Archaea Synergistically Convert Glycine Betaine to Biogenic Methane in the Formosa Cold Seep of the South China Sea.</title>
        <authorList>
            <person name="Li L."/>
            <person name="Zhang W."/>
            <person name="Zhang S."/>
            <person name="Song L."/>
            <person name="Sun Q."/>
            <person name="Zhang H."/>
            <person name="Xiang H."/>
            <person name="Dong X."/>
        </authorList>
    </citation>
    <scope>NUCLEOTIDE SEQUENCE</scope>
    <source>
        <strain evidence="3">LLY</strain>
    </source>
</reference>
<dbReference type="Proteomes" id="UP001056766">
    <property type="component" value="Unassembled WGS sequence"/>
</dbReference>
<name>A0A9E4ZEB2_9EURY</name>
<dbReference type="AlphaFoldDB" id="A0A9E4ZEB2"/>
<gene>
    <name evidence="3" type="ORF">KDK67_03520</name>
</gene>
<dbReference type="CDD" id="cd02440">
    <property type="entry name" value="AdoMet_MTases"/>
    <property type="match status" value="1"/>
</dbReference>
<reference evidence="3" key="2">
    <citation type="submission" date="2021-04" db="EMBL/GenBank/DDBJ databases">
        <authorList>
            <person name="Dong X."/>
        </authorList>
    </citation>
    <scope>NUCLEOTIDE SEQUENCE</scope>
    <source>
        <strain evidence="3">LLY</strain>
    </source>
</reference>
<evidence type="ECO:0000313" key="3">
    <source>
        <dbReference type="EMBL" id="MCM1986087.1"/>
    </source>
</evidence>
<dbReference type="Pfam" id="PF13847">
    <property type="entry name" value="Methyltransf_31"/>
    <property type="match status" value="1"/>
</dbReference>
<proteinExistence type="predicted"/>
<evidence type="ECO:0000313" key="4">
    <source>
        <dbReference type="Proteomes" id="UP001056766"/>
    </source>
</evidence>
<accession>A0A9E4ZEB2</accession>
<dbReference type="GO" id="GO:0003838">
    <property type="term" value="F:sterol 24-C-methyltransferase activity"/>
    <property type="evidence" value="ECO:0007669"/>
    <property type="project" value="TreeGrafter"/>
</dbReference>
<evidence type="ECO:0000259" key="2">
    <source>
        <dbReference type="Pfam" id="PF13847"/>
    </source>
</evidence>
<keyword evidence="4" id="KW-1185">Reference proteome</keyword>
<dbReference type="RefSeq" id="WP_250867454.1">
    <property type="nucleotide sequence ID" value="NZ_JAGSOI010000008.1"/>
</dbReference>
<keyword evidence="1" id="KW-0808">Transferase</keyword>